<evidence type="ECO:0000256" key="1">
    <source>
        <dbReference type="ARBA" id="ARBA00004651"/>
    </source>
</evidence>
<keyword evidence="4 7" id="KW-0812">Transmembrane</keyword>
<comment type="similarity">
    <text evidence="7">Belongs to the binding-protein-dependent transport system permease family.</text>
</comment>
<dbReference type="Gene3D" id="1.10.3720.10">
    <property type="entry name" value="MetI-like"/>
    <property type="match status" value="1"/>
</dbReference>
<keyword evidence="5 7" id="KW-1133">Transmembrane helix</keyword>
<accession>A0A6B0Y1N1</accession>
<dbReference type="SUPFAM" id="SSF161098">
    <property type="entry name" value="MetI-like"/>
    <property type="match status" value="1"/>
</dbReference>
<feature type="transmembrane region" description="Helical" evidence="7">
    <location>
        <begin position="35"/>
        <end position="52"/>
    </location>
</feature>
<comment type="caution">
    <text evidence="9">The sequence shown here is derived from an EMBL/GenBank/DDBJ whole genome shotgun (WGS) entry which is preliminary data.</text>
</comment>
<feature type="transmembrane region" description="Helical" evidence="7">
    <location>
        <begin position="205"/>
        <end position="228"/>
    </location>
</feature>
<keyword evidence="3" id="KW-1003">Cell membrane</keyword>
<dbReference type="InterPro" id="IPR035906">
    <property type="entry name" value="MetI-like_sf"/>
</dbReference>
<keyword evidence="2 7" id="KW-0813">Transport</keyword>
<dbReference type="PANTHER" id="PTHR30151">
    <property type="entry name" value="ALKANE SULFONATE ABC TRANSPORTER-RELATED, MEMBRANE SUBUNIT"/>
    <property type="match status" value="1"/>
</dbReference>
<feature type="domain" description="ABC transmembrane type-1" evidence="8">
    <location>
        <begin position="83"/>
        <end position="267"/>
    </location>
</feature>
<protein>
    <submittedName>
        <fullName evidence="9">ABC transporter permease</fullName>
    </submittedName>
</protein>
<dbReference type="CDD" id="cd06261">
    <property type="entry name" value="TM_PBP2"/>
    <property type="match status" value="1"/>
</dbReference>
<dbReference type="EMBL" id="VXRY01000285">
    <property type="protein sequence ID" value="MXY33852.1"/>
    <property type="molecule type" value="Genomic_DNA"/>
</dbReference>
<proteinExistence type="inferred from homology"/>
<dbReference type="PROSITE" id="PS50928">
    <property type="entry name" value="ABC_TM1"/>
    <property type="match status" value="1"/>
</dbReference>
<evidence type="ECO:0000256" key="6">
    <source>
        <dbReference type="ARBA" id="ARBA00023136"/>
    </source>
</evidence>
<evidence type="ECO:0000256" key="5">
    <source>
        <dbReference type="ARBA" id="ARBA00022989"/>
    </source>
</evidence>
<feature type="transmembrane region" description="Helical" evidence="7">
    <location>
        <begin position="125"/>
        <end position="147"/>
    </location>
</feature>
<dbReference type="Pfam" id="PF00528">
    <property type="entry name" value="BPD_transp_1"/>
    <property type="match status" value="1"/>
</dbReference>
<evidence type="ECO:0000256" key="7">
    <source>
        <dbReference type="RuleBase" id="RU363032"/>
    </source>
</evidence>
<dbReference type="PANTHER" id="PTHR30151:SF20">
    <property type="entry name" value="ABC TRANSPORTER PERMEASE PROTEIN HI_0355-RELATED"/>
    <property type="match status" value="1"/>
</dbReference>
<feature type="transmembrane region" description="Helical" evidence="7">
    <location>
        <begin position="248"/>
        <end position="270"/>
    </location>
</feature>
<name>A0A6B0Y1N1_9RHOB</name>
<reference evidence="9" key="1">
    <citation type="submission" date="2019-09" db="EMBL/GenBank/DDBJ databases">
        <title>Characterisation of the sponge microbiome using genome-centric metagenomics.</title>
        <authorList>
            <person name="Engelberts J.P."/>
            <person name="Robbins S.J."/>
            <person name="De Goeij J.M."/>
            <person name="Aranda M."/>
            <person name="Bell S.C."/>
            <person name="Webster N.S."/>
        </authorList>
    </citation>
    <scope>NUCLEOTIDE SEQUENCE</scope>
    <source>
        <strain evidence="9">SB0664_bin_43</strain>
    </source>
</reference>
<sequence>MVTVRGRYGAIVVPKRDAFRLPRQTGVADPALRRLLGHAIPVGTAIGIFLIWEAGVHMFQVPTYIAPAPSDVGRTLVEQWPLLMRNFWPTFYESIMGFLFGNMAAILIAVAFVHSRTVERAFFPIAVFVNTIPILAIAPILVLIFGAGLTAKVVIAALICFFPTLVNMVRGLQAVSPETLELARILSASKSEVFWKIRLPSSLPFLFSALKIAATTCVIGAIVGEWVGANSGLGALIIDSTFNFRSSLLYATVFLSSGLSVMLFALVTVAEKFVVRW</sequence>
<feature type="transmembrane region" description="Helical" evidence="7">
    <location>
        <begin position="91"/>
        <end position="113"/>
    </location>
</feature>
<dbReference type="GO" id="GO:0055085">
    <property type="term" value="P:transmembrane transport"/>
    <property type="evidence" value="ECO:0007669"/>
    <property type="project" value="InterPro"/>
</dbReference>
<feature type="transmembrane region" description="Helical" evidence="7">
    <location>
        <begin position="153"/>
        <end position="172"/>
    </location>
</feature>
<evidence type="ECO:0000313" key="9">
    <source>
        <dbReference type="EMBL" id="MXY33852.1"/>
    </source>
</evidence>
<evidence type="ECO:0000259" key="8">
    <source>
        <dbReference type="PROSITE" id="PS50928"/>
    </source>
</evidence>
<keyword evidence="6 7" id="KW-0472">Membrane</keyword>
<dbReference type="InterPro" id="IPR000515">
    <property type="entry name" value="MetI-like"/>
</dbReference>
<dbReference type="GO" id="GO:0005886">
    <property type="term" value="C:plasma membrane"/>
    <property type="evidence" value="ECO:0007669"/>
    <property type="project" value="UniProtKB-SubCell"/>
</dbReference>
<evidence type="ECO:0000256" key="2">
    <source>
        <dbReference type="ARBA" id="ARBA00022448"/>
    </source>
</evidence>
<comment type="subcellular location">
    <subcellularLocation>
        <location evidence="1 7">Cell membrane</location>
        <topology evidence="1 7">Multi-pass membrane protein</topology>
    </subcellularLocation>
</comment>
<organism evidence="9">
    <name type="scientific">Boseongicola sp. SB0664_bin_43</name>
    <dbReference type="NCBI Taxonomy" id="2604844"/>
    <lineage>
        <taxon>Bacteria</taxon>
        <taxon>Pseudomonadati</taxon>
        <taxon>Pseudomonadota</taxon>
        <taxon>Alphaproteobacteria</taxon>
        <taxon>Rhodobacterales</taxon>
        <taxon>Paracoccaceae</taxon>
        <taxon>Boseongicola</taxon>
    </lineage>
</organism>
<gene>
    <name evidence="9" type="ORF">F4Y60_07135</name>
</gene>
<evidence type="ECO:0000256" key="4">
    <source>
        <dbReference type="ARBA" id="ARBA00022692"/>
    </source>
</evidence>
<dbReference type="AlphaFoldDB" id="A0A6B0Y1N1"/>
<evidence type="ECO:0000256" key="3">
    <source>
        <dbReference type="ARBA" id="ARBA00022475"/>
    </source>
</evidence>